<feature type="transmembrane region" description="Helical" evidence="1">
    <location>
        <begin position="21"/>
        <end position="42"/>
    </location>
</feature>
<dbReference type="STRING" id="1802424.A2480_02620"/>
<reference evidence="2 3" key="1">
    <citation type="journal article" date="2016" name="Nat. Commun.">
        <title>Thousands of microbial genomes shed light on interconnected biogeochemical processes in an aquifer system.</title>
        <authorList>
            <person name="Anantharaman K."/>
            <person name="Brown C.T."/>
            <person name="Hug L.A."/>
            <person name="Sharon I."/>
            <person name="Castelle C.J."/>
            <person name="Probst A.J."/>
            <person name="Thomas B.C."/>
            <person name="Singh A."/>
            <person name="Wilkins M.J."/>
            <person name="Karaoz U."/>
            <person name="Brodie E.L."/>
            <person name="Williams K.H."/>
            <person name="Hubbard S.S."/>
            <person name="Banfield J.F."/>
        </authorList>
    </citation>
    <scope>NUCLEOTIDE SEQUENCE [LARGE SCALE GENOMIC DNA]</scope>
</reference>
<evidence type="ECO:0000313" key="2">
    <source>
        <dbReference type="EMBL" id="OGM01202.1"/>
    </source>
</evidence>
<sequence length="382" mass="41475">MIQVSEPKQYRAAHHWRINRLIAFIFVVVTVVIAIFSLLIVFSRATVVVLSEQRDIESGLIVDIASSPTGDEVPGSVYEISRSVTDTFPVSSSITVETKAEGRVRIISELARAQTLVASTRLITPDGILFRLKDTVVVPAFGSVGGVAVADESGSSGDVGETTFIIPGLNEGTRQFFTVETIDSFKGGKKETYMVTATELAKAEDELVRRLRSELTSALREQAKQDGSRMDGELFSFNVAKRLADTEIGEEAESFSLSVTIEGRGVFFDRSAFDESINRMLAARLPFGRELAAINVDTSKIEIEKIDLIGRRANVRVSVQGASVLSTEAAGLDPEKLVGVTSSAAVQYLEGLDGVSSASVSLCPFWLRRLPNVAEHIKIEVR</sequence>
<keyword evidence="1" id="KW-1133">Transmembrane helix</keyword>
<dbReference type="Proteomes" id="UP000176988">
    <property type="component" value="Unassembled WGS sequence"/>
</dbReference>
<evidence type="ECO:0000256" key="1">
    <source>
        <dbReference type="SAM" id="Phobius"/>
    </source>
</evidence>
<protein>
    <recommendedName>
        <fullName evidence="4">Baseplate protein J-like domain-containing protein</fullName>
    </recommendedName>
</protein>
<dbReference type="AlphaFoldDB" id="A0A1F7WEF1"/>
<dbReference type="EMBL" id="MGFG01000011">
    <property type="protein sequence ID" value="OGM01202.1"/>
    <property type="molecule type" value="Genomic_DNA"/>
</dbReference>
<evidence type="ECO:0008006" key="4">
    <source>
        <dbReference type="Google" id="ProtNLM"/>
    </source>
</evidence>
<evidence type="ECO:0000313" key="3">
    <source>
        <dbReference type="Proteomes" id="UP000176988"/>
    </source>
</evidence>
<accession>A0A1F7WEF1</accession>
<keyword evidence="1" id="KW-0812">Transmembrane</keyword>
<gene>
    <name evidence="2" type="ORF">A2480_02620</name>
</gene>
<keyword evidence="1" id="KW-0472">Membrane</keyword>
<name>A0A1F7WEF1_9BACT</name>
<comment type="caution">
    <text evidence="2">The sequence shown here is derived from an EMBL/GenBank/DDBJ whole genome shotgun (WGS) entry which is preliminary data.</text>
</comment>
<organism evidence="2 3">
    <name type="scientific">Candidatus Uhrbacteria bacterium RIFOXYC2_FULL_47_19</name>
    <dbReference type="NCBI Taxonomy" id="1802424"/>
    <lineage>
        <taxon>Bacteria</taxon>
        <taxon>Candidatus Uhriibacteriota</taxon>
    </lineage>
</organism>
<proteinExistence type="predicted"/>